<feature type="non-terminal residue" evidence="2">
    <location>
        <position position="1"/>
    </location>
</feature>
<accession>A0A7J8LBA7</accession>
<evidence type="ECO:0000313" key="2">
    <source>
        <dbReference type="EMBL" id="MBA0549721.1"/>
    </source>
</evidence>
<sequence>VSLERTDRLRLHGSQEKRFNPVTSGIRTIGCKGTVGMSKEEFEQRWARKSLREMLSTVDEHVEKLEESMEDAKELYNALGESIDDLREQFRDFVIMCLTFNRDNMQKLLDSERKKLTERNDAFKAMVMALKEETMATTMALSIRINELEGELALCQEVVGERVSSVVFSYEDVLKPKEFVGTRSACNMVNFLWRIENYFYAKVILDDAVKVNTASMFLTDIALL</sequence>
<comment type="caution">
    <text evidence="2">The sequence shown here is derived from an EMBL/GenBank/DDBJ whole genome shotgun (WGS) entry which is preliminary data.</text>
</comment>
<dbReference type="EMBL" id="JABEZX010000002">
    <property type="protein sequence ID" value="MBA0549721.1"/>
    <property type="molecule type" value="Genomic_DNA"/>
</dbReference>
<gene>
    <name evidence="2" type="ORF">Golob_020738</name>
</gene>
<name>A0A7J8LBA7_9ROSI</name>
<feature type="coiled-coil region" evidence="1">
    <location>
        <begin position="48"/>
        <end position="89"/>
    </location>
</feature>
<reference evidence="2 3" key="1">
    <citation type="journal article" date="2019" name="Genome Biol. Evol.">
        <title>Insights into the evolution of the New World diploid cottons (Gossypium, subgenus Houzingenia) based on genome sequencing.</title>
        <authorList>
            <person name="Grover C.E."/>
            <person name="Arick M.A. 2nd"/>
            <person name="Thrash A."/>
            <person name="Conover J.L."/>
            <person name="Sanders W.S."/>
            <person name="Peterson D.G."/>
            <person name="Frelichowski J.E."/>
            <person name="Scheffler J.A."/>
            <person name="Scheffler B.E."/>
            <person name="Wendel J.F."/>
        </authorList>
    </citation>
    <scope>NUCLEOTIDE SEQUENCE [LARGE SCALE GENOMIC DNA]</scope>
    <source>
        <strain evidence="2">157</strain>
        <tissue evidence="2">Leaf</tissue>
    </source>
</reference>
<protein>
    <submittedName>
        <fullName evidence="2">Uncharacterized protein</fullName>
    </submittedName>
</protein>
<organism evidence="2 3">
    <name type="scientific">Gossypium lobatum</name>
    <dbReference type="NCBI Taxonomy" id="34289"/>
    <lineage>
        <taxon>Eukaryota</taxon>
        <taxon>Viridiplantae</taxon>
        <taxon>Streptophyta</taxon>
        <taxon>Embryophyta</taxon>
        <taxon>Tracheophyta</taxon>
        <taxon>Spermatophyta</taxon>
        <taxon>Magnoliopsida</taxon>
        <taxon>eudicotyledons</taxon>
        <taxon>Gunneridae</taxon>
        <taxon>Pentapetalae</taxon>
        <taxon>rosids</taxon>
        <taxon>malvids</taxon>
        <taxon>Malvales</taxon>
        <taxon>Malvaceae</taxon>
        <taxon>Malvoideae</taxon>
        <taxon>Gossypium</taxon>
    </lineage>
</organism>
<keyword evidence="3" id="KW-1185">Reference proteome</keyword>
<dbReference type="Proteomes" id="UP000593572">
    <property type="component" value="Unassembled WGS sequence"/>
</dbReference>
<evidence type="ECO:0000256" key="1">
    <source>
        <dbReference type="SAM" id="Coils"/>
    </source>
</evidence>
<dbReference type="AlphaFoldDB" id="A0A7J8LBA7"/>
<keyword evidence="1" id="KW-0175">Coiled coil</keyword>
<proteinExistence type="predicted"/>
<evidence type="ECO:0000313" key="3">
    <source>
        <dbReference type="Proteomes" id="UP000593572"/>
    </source>
</evidence>